<gene>
    <name evidence="2" type="ORF">BJ684DRAFT_16953</name>
</gene>
<feature type="chain" id="PRO_5020437401" evidence="1">
    <location>
        <begin position="26"/>
        <end position="287"/>
    </location>
</feature>
<proteinExistence type="predicted"/>
<dbReference type="AlphaFoldDB" id="A0A4P9Y385"/>
<dbReference type="EMBL" id="KZ988284">
    <property type="protein sequence ID" value="RKP12571.1"/>
    <property type="molecule type" value="Genomic_DNA"/>
</dbReference>
<reference evidence="3" key="1">
    <citation type="journal article" date="2018" name="Nat. Microbiol.">
        <title>Leveraging single-cell genomics to expand the fungal tree of life.</title>
        <authorList>
            <person name="Ahrendt S.R."/>
            <person name="Quandt C.A."/>
            <person name="Ciobanu D."/>
            <person name="Clum A."/>
            <person name="Salamov A."/>
            <person name="Andreopoulos B."/>
            <person name="Cheng J.F."/>
            <person name="Woyke T."/>
            <person name="Pelin A."/>
            <person name="Henrissat B."/>
            <person name="Reynolds N.K."/>
            <person name="Benny G.L."/>
            <person name="Smith M.E."/>
            <person name="James T.Y."/>
            <person name="Grigoriev I.V."/>
        </authorList>
    </citation>
    <scope>NUCLEOTIDE SEQUENCE [LARGE SCALE GENOMIC DNA]</scope>
</reference>
<accession>A0A4P9Y385</accession>
<keyword evidence="3" id="KW-1185">Reference proteome</keyword>
<evidence type="ECO:0000313" key="2">
    <source>
        <dbReference type="EMBL" id="RKP12571.1"/>
    </source>
</evidence>
<dbReference type="Proteomes" id="UP000267251">
    <property type="component" value="Unassembled WGS sequence"/>
</dbReference>
<keyword evidence="1" id="KW-0732">Signal</keyword>
<organism evidence="2 3">
    <name type="scientific">Piptocephalis cylindrospora</name>
    <dbReference type="NCBI Taxonomy" id="1907219"/>
    <lineage>
        <taxon>Eukaryota</taxon>
        <taxon>Fungi</taxon>
        <taxon>Fungi incertae sedis</taxon>
        <taxon>Zoopagomycota</taxon>
        <taxon>Zoopagomycotina</taxon>
        <taxon>Zoopagomycetes</taxon>
        <taxon>Zoopagales</taxon>
        <taxon>Piptocephalidaceae</taxon>
        <taxon>Piptocephalis</taxon>
    </lineage>
</organism>
<name>A0A4P9Y385_9FUNG</name>
<evidence type="ECO:0000256" key="1">
    <source>
        <dbReference type="SAM" id="SignalP"/>
    </source>
</evidence>
<feature type="signal peptide" evidence="1">
    <location>
        <begin position="1"/>
        <end position="25"/>
    </location>
</feature>
<dbReference type="OrthoDB" id="10385055at2759"/>
<evidence type="ECO:0000313" key="3">
    <source>
        <dbReference type="Proteomes" id="UP000267251"/>
    </source>
</evidence>
<protein>
    <submittedName>
        <fullName evidence="2">Uncharacterized protein</fullName>
    </submittedName>
</protein>
<sequence length="287" mass="30891">MLLPSSIVPGSLILTMVLTPLSSRAMSSGPPENSNFFPLFKINDTTADSLHTTLDKILAYNGTNWVDSPDISIPHPQDWSDDTYPVPIATPPNTLTHIASLSSRLLTLKQPDGVSLQDPSDQDGSIQAWALRGMTVEIKGKRSYVFQIEEPGTRNCLASNAIQGGQYLHEAPLLIRPCKPQAGVLGDITDPSQTAAPKTEEGSAPGTLGYALGDPEAPAHFQEYLKTLWLITIADPNLDPYTPDGPAHLNGFGDYLNGYYTCLSDHGTLGPCDYNAPTQSFTVTPVQ</sequence>